<dbReference type="Pfam" id="PF10708">
    <property type="entry name" value="DUF2510"/>
    <property type="match status" value="1"/>
</dbReference>
<feature type="domain" description="DUF2510" evidence="9">
    <location>
        <begin position="4"/>
        <end position="34"/>
    </location>
</feature>
<reference evidence="11" key="1">
    <citation type="journal article" date="2019" name="Int. J. Syst. Evol. Microbiol.">
        <title>The Global Catalogue of Microorganisms (GCM) 10K type strain sequencing project: providing services to taxonomists for standard genome sequencing and annotation.</title>
        <authorList>
            <consortium name="The Broad Institute Genomics Platform"/>
            <consortium name="The Broad Institute Genome Sequencing Center for Infectious Disease"/>
            <person name="Wu L."/>
            <person name="Ma J."/>
        </authorList>
    </citation>
    <scope>NUCLEOTIDE SEQUENCE [LARGE SCALE GENOMIC DNA]</scope>
    <source>
        <strain evidence="11">JCM 14718</strain>
    </source>
</reference>
<sequence length="301" mass="32693">MTTPGWYKDPAEPDVRRYWDGEQWIGDGVPADTAIPTEPPVDEKPRYGVKEPVLAPFGPESFGPERTAQSPAGWGVPVGGTSADGRPTGYPAQPGFPPAGAFKLPLGTLPGDVPAQALASVGERLAARVIDIMLVGLLNVVVNGWFVYQYISQPYWQQVADAMTAAAKGQAIDPPTATTTVSWLAILIMVIALGLWFAYEVPQIWYSGQTLGKRLIGIRVQFLLDQQMTFGLSMRRWWVQALTVICWPIGALFGLLDALWCTWDQPRKQCIHDKAAFTIVVRARAPRSEAASGTGSEGDPS</sequence>
<dbReference type="Pfam" id="PF06271">
    <property type="entry name" value="RDD"/>
    <property type="match status" value="1"/>
</dbReference>
<dbReference type="InterPro" id="IPR051791">
    <property type="entry name" value="Pra-immunoreactive"/>
</dbReference>
<dbReference type="RefSeq" id="WP_344313803.1">
    <property type="nucleotide sequence ID" value="NZ_BAAANY010000030.1"/>
</dbReference>
<accession>A0ABP4UF49</accession>
<evidence type="ECO:0000259" key="8">
    <source>
        <dbReference type="Pfam" id="PF06271"/>
    </source>
</evidence>
<dbReference type="InterPro" id="IPR010432">
    <property type="entry name" value="RDD"/>
</dbReference>
<dbReference type="EMBL" id="BAAANY010000030">
    <property type="protein sequence ID" value="GAA1704513.1"/>
    <property type="molecule type" value="Genomic_DNA"/>
</dbReference>
<evidence type="ECO:0000256" key="1">
    <source>
        <dbReference type="ARBA" id="ARBA00004651"/>
    </source>
</evidence>
<keyword evidence="5 7" id="KW-0472">Membrane</keyword>
<feature type="transmembrane region" description="Helical" evidence="7">
    <location>
        <begin position="237"/>
        <end position="260"/>
    </location>
</feature>
<feature type="region of interest" description="Disordered" evidence="6">
    <location>
        <begin position="27"/>
        <end position="47"/>
    </location>
</feature>
<evidence type="ECO:0000256" key="4">
    <source>
        <dbReference type="ARBA" id="ARBA00022989"/>
    </source>
</evidence>
<feature type="domain" description="RDD" evidence="8">
    <location>
        <begin position="118"/>
        <end position="276"/>
    </location>
</feature>
<dbReference type="Proteomes" id="UP001500618">
    <property type="component" value="Unassembled WGS sequence"/>
</dbReference>
<dbReference type="PANTHER" id="PTHR36115:SF4">
    <property type="entry name" value="MEMBRANE PROTEIN"/>
    <property type="match status" value="1"/>
</dbReference>
<gene>
    <name evidence="10" type="ORF">GCM10009765_62080</name>
</gene>
<evidence type="ECO:0000256" key="5">
    <source>
        <dbReference type="ARBA" id="ARBA00023136"/>
    </source>
</evidence>
<keyword evidence="11" id="KW-1185">Reference proteome</keyword>
<comment type="subcellular location">
    <subcellularLocation>
        <location evidence="1">Cell membrane</location>
        <topology evidence="1">Multi-pass membrane protein</topology>
    </subcellularLocation>
</comment>
<evidence type="ECO:0000313" key="11">
    <source>
        <dbReference type="Proteomes" id="UP001500618"/>
    </source>
</evidence>
<keyword evidence="4 7" id="KW-1133">Transmembrane helix</keyword>
<dbReference type="PANTHER" id="PTHR36115">
    <property type="entry name" value="PROLINE-RICH ANTIGEN HOMOLOG-RELATED"/>
    <property type="match status" value="1"/>
</dbReference>
<keyword evidence="2" id="KW-1003">Cell membrane</keyword>
<proteinExistence type="predicted"/>
<feature type="transmembrane region" description="Helical" evidence="7">
    <location>
        <begin position="132"/>
        <end position="151"/>
    </location>
</feature>
<organism evidence="10 11">
    <name type="scientific">Fodinicola feengrottensis</name>
    <dbReference type="NCBI Taxonomy" id="435914"/>
    <lineage>
        <taxon>Bacteria</taxon>
        <taxon>Bacillati</taxon>
        <taxon>Actinomycetota</taxon>
        <taxon>Actinomycetes</taxon>
        <taxon>Mycobacteriales</taxon>
        <taxon>Fodinicola</taxon>
    </lineage>
</organism>
<feature type="transmembrane region" description="Helical" evidence="7">
    <location>
        <begin position="181"/>
        <end position="199"/>
    </location>
</feature>
<evidence type="ECO:0008006" key="12">
    <source>
        <dbReference type="Google" id="ProtNLM"/>
    </source>
</evidence>
<evidence type="ECO:0000256" key="7">
    <source>
        <dbReference type="SAM" id="Phobius"/>
    </source>
</evidence>
<evidence type="ECO:0000259" key="9">
    <source>
        <dbReference type="Pfam" id="PF10708"/>
    </source>
</evidence>
<evidence type="ECO:0000256" key="3">
    <source>
        <dbReference type="ARBA" id="ARBA00022692"/>
    </source>
</evidence>
<comment type="caution">
    <text evidence="10">The sequence shown here is derived from an EMBL/GenBank/DDBJ whole genome shotgun (WGS) entry which is preliminary data.</text>
</comment>
<protein>
    <recommendedName>
        <fullName evidence="12">RDD family protein</fullName>
    </recommendedName>
</protein>
<evidence type="ECO:0000313" key="10">
    <source>
        <dbReference type="EMBL" id="GAA1704513.1"/>
    </source>
</evidence>
<keyword evidence="3 7" id="KW-0812">Transmembrane</keyword>
<name>A0ABP4UF49_9ACTN</name>
<evidence type="ECO:0000256" key="2">
    <source>
        <dbReference type="ARBA" id="ARBA00022475"/>
    </source>
</evidence>
<evidence type="ECO:0000256" key="6">
    <source>
        <dbReference type="SAM" id="MobiDB-lite"/>
    </source>
</evidence>
<dbReference type="InterPro" id="IPR018929">
    <property type="entry name" value="DUF2510"/>
</dbReference>